<accession>A0A3N0VGS8</accession>
<evidence type="ECO:0000313" key="4">
    <source>
        <dbReference type="Proteomes" id="UP000282106"/>
    </source>
</evidence>
<dbReference type="AlphaFoldDB" id="A0A3N0VGS8"/>
<dbReference type="RefSeq" id="WP_123211000.1">
    <property type="nucleotide sequence ID" value="NZ_RJVO01000002.1"/>
</dbReference>
<dbReference type="EMBL" id="RJVO01000002">
    <property type="protein sequence ID" value="ROH91956.1"/>
    <property type="molecule type" value="Genomic_DNA"/>
</dbReference>
<evidence type="ECO:0000256" key="1">
    <source>
        <dbReference type="ARBA" id="ARBA00006226"/>
    </source>
</evidence>
<dbReference type="Gene3D" id="3.30.2310.20">
    <property type="entry name" value="RelE-like"/>
    <property type="match status" value="1"/>
</dbReference>
<name>A0A3N0VGS8_9GAMM</name>
<reference evidence="3 4" key="1">
    <citation type="submission" date="2018-10" db="EMBL/GenBank/DDBJ databases">
        <authorList>
            <person name="Chen W.-M."/>
        </authorList>
    </citation>
    <scope>NUCLEOTIDE SEQUENCE [LARGE SCALE GENOMIC DNA]</scope>
    <source>
        <strain evidence="3 4">THS-13</strain>
    </source>
</reference>
<dbReference type="PANTHER" id="PTHR33755">
    <property type="entry name" value="TOXIN PARE1-RELATED"/>
    <property type="match status" value="1"/>
</dbReference>
<dbReference type="InParanoid" id="A0A3N0VGS8"/>
<dbReference type="InterPro" id="IPR051803">
    <property type="entry name" value="TA_system_RelE-like_toxin"/>
</dbReference>
<proteinExistence type="inferred from homology"/>
<dbReference type="Proteomes" id="UP000282106">
    <property type="component" value="Unassembled WGS sequence"/>
</dbReference>
<dbReference type="InterPro" id="IPR007712">
    <property type="entry name" value="RelE/ParE_toxin"/>
</dbReference>
<dbReference type="InterPro" id="IPR035093">
    <property type="entry name" value="RelE/ParE_toxin_dom_sf"/>
</dbReference>
<dbReference type="PANTHER" id="PTHR33755:SF5">
    <property type="entry name" value="TYPE II TOXIN-ANTITOXIN SYSTEM RELE_PARE FAMILY TOXIN"/>
    <property type="match status" value="1"/>
</dbReference>
<dbReference type="Pfam" id="PF05016">
    <property type="entry name" value="ParE_toxin"/>
    <property type="match status" value="1"/>
</dbReference>
<keyword evidence="4" id="KW-1185">Reference proteome</keyword>
<protein>
    <submittedName>
        <fullName evidence="3">Type II toxin-antitoxin system RelE/ParE family toxin</fullName>
    </submittedName>
</protein>
<evidence type="ECO:0000256" key="2">
    <source>
        <dbReference type="ARBA" id="ARBA00022649"/>
    </source>
</evidence>
<dbReference type="SUPFAM" id="SSF143011">
    <property type="entry name" value="RelE-like"/>
    <property type="match status" value="1"/>
</dbReference>
<comment type="caution">
    <text evidence="3">The sequence shown here is derived from an EMBL/GenBank/DDBJ whole genome shotgun (WGS) entry which is preliminary data.</text>
</comment>
<evidence type="ECO:0000313" key="3">
    <source>
        <dbReference type="EMBL" id="ROH91956.1"/>
    </source>
</evidence>
<gene>
    <name evidence="3" type="ORF">ED208_06175</name>
</gene>
<sequence>MAQTLIWATTALRDIAEIADYIRKDVPQYADVMVERFLALGPSIKDFPHLGRMVPEYRDPNLRERFIHSYRVLYRLEPQQISVIAVIHGKRLLEDALEGRNP</sequence>
<organism evidence="3 4">
    <name type="scientific">Stagnimonas aquatica</name>
    <dbReference type="NCBI Taxonomy" id="2689987"/>
    <lineage>
        <taxon>Bacteria</taxon>
        <taxon>Pseudomonadati</taxon>
        <taxon>Pseudomonadota</taxon>
        <taxon>Gammaproteobacteria</taxon>
        <taxon>Nevskiales</taxon>
        <taxon>Nevskiaceae</taxon>
        <taxon>Stagnimonas</taxon>
    </lineage>
</organism>
<comment type="similarity">
    <text evidence="1">Belongs to the RelE toxin family.</text>
</comment>
<keyword evidence="2" id="KW-1277">Toxin-antitoxin system</keyword>